<dbReference type="EMBL" id="BLLK01000049">
    <property type="protein sequence ID" value="GFH55573.1"/>
    <property type="molecule type" value="Genomic_DNA"/>
</dbReference>
<proteinExistence type="predicted"/>
<dbReference type="Proteomes" id="UP001054902">
    <property type="component" value="Unassembled WGS sequence"/>
</dbReference>
<dbReference type="AlphaFoldDB" id="A0AAD3D0R7"/>
<protein>
    <submittedName>
        <fullName evidence="1">Uncharacterized protein</fullName>
    </submittedName>
</protein>
<name>A0AAD3D0R7_9STRA</name>
<reference evidence="1 2" key="1">
    <citation type="journal article" date="2021" name="Sci. Rep.">
        <title>The genome of the diatom Chaetoceros tenuissimus carries an ancient integrated fragment of an extant virus.</title>
        <authorList>
            <person name="Hongo Y."/>
            <person name="Kimura K."/>
            <person name="Takaki Y."/>
            <person name="Yoshida Y."/>
            <person name="Baba S."/>
            <person name="Kobayashi G."/>
            <person name="Nagasaki K."/>
            <person name="Hano T."/>
            <person name="Tomaru Y."/>
        </authorList>
    </citation>
    <scope>NUCLEOTIDE SEQUENCE [LARGE SCALE GENOMIC DNA]</scope>
    <source>
        <strain evidence="1 2">NIES-3715</strain>
    </source>
</reference>
<keyword evidence="2" id="KW-1185">Reference proteome</keyword>
<evidence type="ECO:0000313" key="2">
    <source>
        <dbReference type="Proteomes" id="UP001054902"/>
    </source>
</evidence>
<gene>
    <name evidence="1" type="ORF">CTEN210_12049</name>
</gene>
<sequence>MDNIENNPAPIIDRVIDGVQLWNLFTQSFQSPVRACFDLIDNVFDAAPSSNGRLAINIDSYEQEFRNRNGIYILSNCQHPVKPMREVLTCFNNGERDRSQIGENGIGLKQACACLSDISVVMSRNEHVYSLGILARSLQTPAGFYLPSFEFQFDPANNLDLYEFLMMEITTIVNSFENIAAVVQEFGHGNVARGVLRLVKNMMRMNGEENHVFCICAHGLIRGLTHGETNADFLLNVKNELPEHYFHVPQSFQVLVGSDPIHFNHWPSRLTRVTKYNVRIPKTVLLNGKNLNGAEDDHAVSVYLGFDTVRIAQDGQTPASLSLYSRKFGRLVKSLPDCRGSLRLCAGGTQYCQALTIIIDDISGALPLSLFKNDFAFGEHDHGLVWEQNLFKWVSAVTKVYYNYYLGNVCHERKSSLAEIVKNDRASQLGKIYEVDVSRFRWNYRNDSIKAADNRDLQEYPTPLHRVCSLDPRPDILGMIEESGIDAFNKMNIVGITPAQYLIENPNSVIISETDILRMYTFHMIGDLDE</sequence>
<evidence type="ECO:0000313" key="1">
    <source>
        <dbReference type="EMBL" id="GFH55573.1"/>
    </source>
</evidence>
<organism evidence="1 2">
    <name type="scientific">Chaetoceros tenuissimus</name>
    <dbReference type="NCBI Taxonomy" id="426638"/>
    <lineage>
        <taxon>Eukaryota</taxon>
        <taxon>Sar</taxon>
        <taxon>Stramenopiles</taxon>
        <taxon>Ochrophyta</taxon>
        <taxon>Bacillariophyta</taxon>
        <taxon>Coscinodiscophyceae</taxon>
        <taxon>Chaetocerotophycidae</taxon>
        <taxon>Chaetocerotales</taxon>
        <taxon>Chaetocerotaceae</taxon>
        <taxon>Chaetoceros</taxon>
    </lineage>
</organism>
<accession>A0AAD3D0R7</accession>
<comment type="caution">
    <text evidence="1">The sequence shown here is derived from an EMBL/GenBank/DDBJ whole genome shotgun (WGS) entry which is preliminary data.</text>
</comment>